<evidence type="ECO:0000313" key="4">
    <source>
        <dbReference type="Proteomes" id="UP000029389"/>
    </source>
</evidence>
<protein>
    <submittedName>
        <fullName evidence="2">MazG nucleotide pyrophosphohydrolase domain protein</fullName>
    </submittedName>
    <submittedName>
        <fullName evidence="3">Pyrophosphatase</fullName>
    </submittedName>
</protein>
<keyword evidence="2" id="KW-0378">Hydrolase</keyword>
<dbReference type="Gene3D" id="1.10.287.1080">
    <property type="entry name" value="MazG-like"/>
    <property type="match status" value="1"/>
</dbReference>
<keyword evidence="5" id="KW-1185">Reference proteome</keyword>
<evidence type="ECO:0000259" key="1">
    <source>
        <dbReference type="Pfam" id="PF03819"/>
    </source>
</evidence>
<name>A0A090YVK0_9BACI</name>
<dbReference type="Proteomes" id="UP000029389">
    <property type="component" value="Unassembled WGS sequence"/>
</dbReference>
<comment type="caution">
    <text evidence="2">The sequence shown here is derived from an EMBL/GenBank/DDBJ whole genome shotgun (WGS) entry which is preliminary data.</text>
</comment>
<dbReference type="PIRSF" id="PIRSF036521">
    <property type="entry name" value="UCP036521_pph"/>
    <property type="match status" value="1"/>
</dbReference>
<organism evidence="2 4">
    <name type="scientific">Bacillus clarus</name>
    <dbReference type="NCBI Taxonomy" id="2338372"/>
    <lineage>
        <taxon>Bacteria</taxon>
        <taxon>Bacillati</taxon>
        <taxon>Bacillota</taxon>
        <taxon>Bacilli</taxon>
        <taxon>Bacillales</taxon>
        <taxon>Bacillaceae</taxon>
        <taxon>Bacillus</taxon>
        <taxon>Bacillus cereus group</taxon>
    </lineage>
</organism>
<dbReference type="EMBL" id="JMQC01000008">
    <property type="protein sequence ID" value="KFN01998.1"/>
    <property type="molecule type" value="Genomic_DNA"/>
</dbReference>
<reference evidence="3 5" key="2">
    <citation type="submission" date="2018-08" db="EMBL/GenBank/DDBJ databases">
        <title>Bacillus clarus sp. nov. strain PS00077A.</title>
        <authorList>
            <person name="Mendez Acevedo M."/>
            <person name="Carroll L."/>
            <person name="Mukherjee M."/>
            <person name="Wiedmann M."/>
            <person name="Kovac J."/>
        </authorList>
    </citation>
    <scope>NUCLEOTIDE SEQUENCE [LARGE SCALE GENOMIC DNA]</scope>
    <source>
        <strain evidence="3 5">PS00077A</strain>
    </source>
</reference>
<dbReference type="InterPro" id="IPR011411">
    <property type="entry name" value="MazG-related_YvdC"/>
</dbReference>
<dbReference type="PANTHER" id="PTHR42702">
    <property type="entry name" value="NUCLEOTIDE PYROPHOSPHOHYDROLASE"/>
    <property type="match status" value="1"/>
</dbReference>
<proteinExistence type="predicted"/>
<feature type="domain" description="NTP pyrophosphohydrolase MazG-like" evidence="1">
    <location>
        <begin position="26"/>
        <end position="86"/>
    </location>
</feature>
<dbReference type="PATRIC" id="fig|1405.8.peg.399"/>
<evidence type="ECO:0000313" key="2">
    <source>
        <dbReference type="EMBL" id="KFN01998.1"/>
    </source>
</evidence>
<dbReference type="AlphaFoldDB" id="A0A090YVK0"/>
<dbReference type="GO" id="GO:0016787">
    <property type="term" value="F:hydrolase activity"/>
    <property type="evidence" value="ECO:0007669"/>
    <property type="project" value="UniProtKB-KW"/>
</dbReference>
<dbReference type="EMBL" id="QVOD01000028">
    <property type="protein sequence ID" value="RFT65131.1"/>
    <property type="molecule type" value="Genomic_DNA"/>
</dbReference>
<accession>A0A090YVK0</accession>
<dbReference type="Proteomes" id="UP000264294">
    <property type="component" value="Unassembled WGS sequence"/>
</dbReference>
<evidence type="ECO:0000313" key="5">
    <source>
        <dbReference type="Proteomes" id="UP000264294"/>
    </source>
</evidence>
<dbReference type="RefSeq" id="WP_042978929.1">
    <property type="nucleotide sequence ID" value="NZ_JMQC01000008.1"/>
</dbReference>
<dbReference type="Pfam" id="PF03819">
    <property type="entry name" value="MazG"/>
    <property type="match status" value="1"/>
</dbReference>
<sequence>MNISEFQRYVSSFSKEKGFQDTTIEERTMYAMAELGELTDAILKRDKTEDAKREIGLEMFDVIWNICDLANKLGVDLEKAFVEKMEMNKKCEW</sequence>
<dbReference type="InterPro" id="IPR004518">
    <property type="entry name" value="MazG-like_dom"/>
</dbReference>
<dbReference type="SUPFAM" id="SSF101386">
    <property type="entry name" value="all-alpha NTP pyrophosphatases"/>
    <property type="match status" value="1"/>
</dbReference>
<reference evidence="2 4" key="1">
    <citation type="submission" date="2014-04" db="EMBL/GenBank/DDBJ databases">
        <authorList>
            <person name="Bishop-Lilly K.A."/>
            <person name="Broomall S.M."/>
            <person name="Chain P.S."/>
            <person name="Chertkov O."/>
            <person name="Coyne S.R."/>
            <person name="Daligault H.E."/>
            <person name="Davenport K.W."/>
            <person name="Erkkila T."/>
            <person name="Frey K.G."/>
            <person name="Gibbons H.S."/>
            <person name="Gu W."/>
            <person name="Jaissle J."/>
            <person name="Johnson S.L."/>
            <person name="Koroleva G.I."/>
            <person name="Ladner J.T."/>
            <person name="Lo C.-C."/>
            <person name="Minogue T.D."/>
            <person name="Munk C."/>
            <person name="Palacios G.F."/>
            <person name="Redden C.L."/>
            <person name="Rosenzweig C.N."/>
            <person name="Scholz M.B."/>
            <person name="Teshima H."/>
            <person name="Xu Y."/>
        </authorList>
    </citation>
    <scope>NUCLEOTIDE SEQUENCE [LARGE SCALE GENOMIC DNA]</scope>
    <source>
        <strain evidence="2 4">BHP</strain>
    </source>
</reference>
<evidence type="ECO:0000313" key="3">
    <source>
        <dbReference type="EMBL" id="RFT65131.1"/>
    </source>
</evidence>
<gene>
    <name evidence="3" type="ORF">D0U04_19915</name>
    <name evidence="2" type="ORF">DJ93_231</name>
</gene>
<dbReference type="PANTHER" id="PTHR42702:SF1">
    <property type="entry name" value="REGULATORY PROTEIN FOR BETA-LACTAMASE"/>
    <property type="match status" value="1"/>
</dbReference>